<feature type="transmembrane region" description="Helical" evidence="8">
    <location>
        <begin position="105"/>
        <end position="129"/>
    </location>
</feature>
<dbReference type="InterPro" id="IPR005964">
    <property type="entry name" value="Glc/Gal_transptr_bac"/>
</dbReference>
<dbReference type="InterPro" id="IPR020846">
    <property type="entry name" value="MFS_dom"/>
</dbReference>
<evidence type="ECO:0000313" key="10">
    <source>
        <dbReference type="EMBL" id="MCZ4222894.1"/>
    </source>
</evidence>
<comment type="caution">
    <text evidence="10">The sequence shown here is derived from an EMBL/GenBank/DDBJ whole genome shotgun (WGS) entry which is preliminary data.</text>
</comment>
<dbReference type="InterPro" id="IPR036259">
    <property type="entry name" value="MFS_trans_sf"/>
</dbReference>
<feature type="transmembrane region" description="Helical" evidence="8">
    <location>
        <begin position="50"/>
        <end position="70"/>
    </location>
</feature>
<dbReference type="Gene3D" id="1.20.1250.20">
    <property type="entry name" value="MFS general substrate transporter like domains"/>
    <property type="match status" value="2"/>
</dbReference>
<dbReference type="PANTHER" id="PTHR43702">
    <property type="entry name" value="L-FUCOSE-PROTON SYMPORTER"/>
    <property type="match status" value="1"/>
</dbReference>
<dbReference type="Pfam" id="PF07690">
    <property type="entry name" value="MFS_1"/>
    <property type="match status" value="1"/>
</dbReference>
<evidence type="ECO:0000256" key="3">
    <source>
        <dbReference type="ARBA" id="ARBA00009120"/>
    </source>
</evidence>
<feature type="transmembrane region" description="Helical" evidence="8">
    <location>
        <begin position="388"/>
        <end position="404"/>
    </location>
</feature>
<keyword evidence="5 8" id="KW-0812">Transmembrane</keyword>
<evidence type="ECO:0000313" key="11">
    <source>
        <dbReference type="Proteomes" id="UP001144341"/>
    </source>
</evidence>
<feature type="transmembrane region" description="Helical" evidence="8">
    <location>
        <begin position="312"/>
        <end position="332"/>
    </location>
</feature>
<comment type="similarity">
    <text evidence="3">Belongs to the major facilitator superfamily. FHS transporter (TC 2.A.1.7) family.</text>
</comment>
<dbReference type="PANTHER" id="PTHR43702:SF12">
    <property type="entry name" value="N-ACETYL GLUCOSAMINE TRANSPORTER NAGP"/>
    <property type="match status" value="1"/>
</dbReference>
<feature type="transmembrane region" description="Helical" evidence="8">
    <location>
        <begin position="12"/>
        <end position="30"/>
    </location>
</feature>
<dbReference type="InterPro" id="IPR050375">
    <property type="entry name" value="MFS_TsgA-like"/>
</dbReference>
<dbReference type="Proteomes" id="UP001144341">
    <property type="component" value="Unassembled WGS sequence"/>
</dbReference>
<dbReference type="InterPro" id="IPR011701">
    <property type="entry name" value="MFS"/>
</dbReference>
<keyword evidence="7 8" id="KW-0472">Membrane</keyword>
<organism evidence="10 11">
    <name type="scientific">Pedobacter rhodius</name>
    <dbReference type="NCBI Taxonomy" id="3004098"/>
    <lineage>
        <taxon>Bacteria</taxon>
        <taxon>Pseudomonadati</taxon>
        <taxon>Bacteroidota</taxon>
        <taxon>Sphingobacteriia</taxon>
        <taxon>Sphingobacteriales</taxon>
        <taxon>Sphingobacteriaceae</taxon>
        <taxon>Pedobacter</taxon>
    </lineage>
</organism>
<feature type="transmembrane region" description="Helical" evidence="8">
    <location>
        <begin position="194"/>
        <end position="214"/>
    </location>
</feature>
<feature type="transmembrane region" description="Helical" evidence="8">
    <location>
        <begin position="141"/>
        <end position="164"/>
    </location>
</feature>
<gene>
    <name evidence="10" type="ORF">O0931_06240</name>
</gene>
<evidence type="ECO:0000259" key="9">
    <source>
        <dbReference type="PROSITE" id="PS50850"/>
    </source>
</evidence>
<feature type="transmembrane region" description="Helical" evidence="8">
    <location>
        <begin position="284"/>
        <end position="303"/>
    </location>
</feature>
<keyword evidence="4" id="KW-1003">Cell membrane</keyword>
<evidence type="ECO:0000256" key="2">
    <source>
        <dbReference type="ARBA" id="ARBA00004429"/>
    </source>
</evidence>
<keyword evidence="6 8" id="KW-1133">Transmembrane helix</keyword>
<dbReference type="CDD" id="cd17394">
    <property type="entry name" value="MFS_FucP_like"/>
    <property type="match status" value="1"/>
</dbReference>
<dbReference type="PROSITE" id="PS50850">
    <property type="entry name" value="MFS"/>
    <property type="match status" value="1"/>
</dbReference>
<feature type="domain" description="Major facilitator superfamily (MFS) profile" evidence="9">
    <location>
        <begin position="13"/>
        <end position="442"/>
    </location>
</feature>
<evidence type="ECO:0000256" key="8">
    <source>
        <dbReference type="SAM" id="Phobius"/>
    </source>
</evidence>
<keyword evidence="11" id="KW-1185">Reference proteome</keyword>
<evidence type="ECO:0000256" key="5">
    <source>
        <dbReference type="ARBA" id="ARBA00022692"/>
    </source>
</evidence>
<protein>
    <submittedName>
        <fullName evidence="10">Sugar MFS transporter</fullName>
    </submittedName>
</protein>
<accession>A0ABT4KVD4</accession>
<evidence type="ECO:0000256" key="6">
    <source>
        <dbReference type="ARBA" id="ARBA00022989"/>
    </source>
</evidence>
<comment type="subcellular location">
    <subcellularLocation>
        <location evidence="2">Cell inner membrane</location>
        <topology evidence="2">Multi-pass membrane protein</topology>
    </subcellularLocation>
</comment>
<feature type="transmembrane region" description="Helical" evidence="8">
    <location>
        <begin position="416"/>
        <end position="433"/>
    </location>
</feature>
<sequence length="442" mass="47770">MSTTKQEQNYGFALFVIGVLFFIFGFITWANSQLIPYLKIACQLTSTESYYVASAFFAAYFVMSIPSSFVLKFTGFKKGMSVGLFAMAIGAAIFIPAAYSRSFPTFLIGLFVIGSGLALLQTASNPYAAAIGPKESAAKRISILGICNKIAGIMAVYALGSIILKDSDAFEASLKTMNEAAKNLALDELAQKVVMPYIFIAASFALVGVLLFFIQLPEVEETEDILDLEALPAGKSDKTVFSYPHLIVGVLALFFYVGMEVISYDTFAGFGTHLGYKLDVSKSFATYTGYGLLLGYTVGIISIPRFISQRNALVISCVLSIVLVVSVILIKSNPDFTTINVLGYALNLPTHPAVWIFALLGFSNSVMWPAIFPMAIDGLGKFTKMGSALLIMAIVGGAILPPIYGLLSEKMGDAQNAYVIMIPAYLFILYFAVSGHKLGKRF</sequence>
<dbReference type="EMBL" id="JAPWGL010000002">
    <property type="protein sequence ID" value="MCZ4222894.1"/>
    <property type="molecule type" value="Genomic_DNA"/>
</dbReference>
<evidence type="ECO:0000256" key="7">
    <source>
        <dbReference type="ARBA" id="ARBA00023136"/>
    </source>
</evidence>
<feature type="transmembrane region" description="Helical" evidence="8">
    <location>
        <begin position="82"/>
        <end position="99"/>
    </location>
</feature>
<feature type="transmembrane region" description="Helical" evidence="8">
    <location>
        <begin position="352"/>
        <end position="376"/>
    </location>
</feature>
<evidence type="ECO:0000256" key="4">
    <source>
        <dbReference type="ARBA" id="ARBA00022475"/>
    </source>
</evidence>
<dbReference type="NCBIfam" id="TIGR01272">
    <property type="entry name" value="gluP"/>
    <property type="match status" value="1"/>
</dbReference>
<dbReference type="RefSeq" id="WP_269414696.1">
    <property type="nucleotide sequence ID" value="NZ_JAPWGL010000002.1"/>
</dbReference>
<reference evidence="10" key="1">
    <citation type="submission" date="2022-12" db="EMBL/GenBank/DDBJ databases">
        <title>Genome sequence of SJ11.</title>
        <authorList>
            <person name="Woo H."/>
        </authorList>
    </citation>
    <scope>NUCLEOTIDE SEQUENCE</scope>
    <source>
        <strain evidence="10">SJ11</strain>
    </source>
</reference>
<dbReference type="SUPFAM" id="SSF103473">
    <property type="entry name" value="MFS general substrate transporter"/>
    <property type="match status" value="1"/>
</dbReference>
<name>A0ABT4KVD4_9SPHI</name>
<feature type="transmembrane region" description="Helical" evidence="8">
    <location>
        <begin position="245"/>
        <end position="264"/>
    </location>
</feature>
<proteinExistence type="inferred from homology"/>
<comment type="function">
    <text evidence="1">Intake of glucose and galactose.</text>
</comment>
<evidence type="ECO:0000256" key="1">
    <source>
        <dbReference type="ARBA" id="ARBA00003321"/>
    </source>
</evidence>